<reference evidence="1" key="1">
    <citation type="submission" date="2023-04" db="EMBL/GenBank/DDBJ databases">
        <title>Ambrosiozyma monospora NBRC 10751.</title>
        <authorList>
            <person name="Ichikawa N."/>
            <person name="Sato H."/>
            <person name="Tonouchi N."/>
        </authorList>
    </citation>
    <scope>NUCLEOTIDE SEQUENCE</scope>
    <source>
        <strain evidence="1">NBRC 10751</strain>
    </source>
</reference>
<dbReference type="Proteomes" id="UP001165064">
    <property type="component" value="Unassembled WGS sequence"/>
</dbReference>
<dbReference type="EMBL" id="BSXS01001599">
    <property type="protein sequence ID" value="GME76654.1"/>
    <property type="molecule type" value="Genomic_DNA"/>
</dbReference>
<comment type="caution">
    <text evidence="1">The sequence shown here is derived from an EMBL/GenBank/DDBJ whole genome shotgun (WGS) entry which is preliminary data.</text>
</comment>
<gene>
    <name evidence="1" type="ORF">Amon02_000270400</name>
</gene>
<proteinExistence type="predicted"/>
<sequence>MNQLSTTHWVFQINVDTKNDNGNDTQHEILSNVNDSSIIDLDASICAIDVANQSRPLDDDQSSVLESEFEGDVSEYGSTTAISVPLTPSKDYPVSSSEPASEPVSRGRSPVRSESATPKRHYMSPRRKIEERLVHNSEAEQDDGDEDMQFPDKIDKFEKMTGGAPKPRSFYQRLPKYELEQLKKQQQLGNGITADDVLQLGSMGIPRLTKRRKHTPKRKKTLERLKSMASIDNLELTDFDSGEEFVSQKLNLLATASDMDSKKDGSSSSTTGTTNKPSTVKEKFINLLADRLSDLSKSPEYRTTAVHPSELYRRFSAPNARTWEKLQTVQKEPYYKAFKRYYERFLAHINSLEASSNHDSQQQQPVVDEETFELIQDIAEICLEFNDISSPIVLYAISRSP</sequence>
<protein>
    <submittedName>
        <fullName evidence="1">Unnamed protein product</fullName>
    </submittedName>
</protein>
<name>A0ACB5SY91_AMBMO</name>
<evidence type="ECO:0000313" key="1">
    <source>
        <dbReference type="EMBL" id="GME76654.1"/>
    </source>
</evidence>
<keyword evidence="2" id="KW-1185">Reference proteome</keyword>
<accession>A0ACB5SY91</accession>
<organism evidence="1 2">
    <name type="scientific">Ambrosiozyma monospora</name>
    <name type="common">Yeast</name>
    <name type="synonym">Endomycopsis monosporus</name>
    <dbReference type="NCBI Taxonomy" id="43982"/>
    <lineage>
        <taxon>Eukaryota</taxon>
        <taxon>Fungi</taxon>
        <taxon>Dikarya</taxon>
        <taxon>Ascomycota</taxon>
        <taxon>Saccharomycotina</taxon>
        <taxon>Pichiomycetes</taxon>
        <taxon>Pichiales</taxon>
        <taxon>Pichiaceae</taxon>
        <taxon>Ambrosiozyma</taxon>
    </lineage>
</organism>
<evidence type="ECO:0000313" key="2">
    <source>
        <dbReference type="Proteomes" id="UP001165064"/>
    </source>
</evidence>